<sequence length="61" mass="6830">MATLKEKCVFFAEADQCVFLTKTNGDKIRFGKGIHVRQDDAAALAFMIQSGKKLRIVIKEV</sequence>
<organism evidence="1">
    <name type="scientific">marine sediment metagenome</name>
    <dbReference type="NCBI Taxonomy" id="412755"/>
    <lineage>
        <taxon>unclassified sequences</taxon>
        <taxon>metagenomes</taxon>
        <taxon>ecological metagenomes</taxon>
    </lineage>
</organism>
<evidence type="ECO:0000313" key="1">
    <source>
        <dbReference type="EMBL" id="KKK96721.1"/>
    </source>
</evidence>
<accession>A0A0F9CJ48</accession>
<comment type="caution">
    <text evidence="1">The sequence shown here is derived from an EMBL/GenBank/DDBJ whole genome shotgun (WGS) entry which is preliminary data.</text>
</comment>
<reference evidence="1" key="1">
    <citation type="journal article" date="2015" name="Nature">
        <title>Complex archaea that bridge the gap between prokaryotes and eukaryotes.</title>
        <authorList>
            <person name="Spang A."/>
            <person name="Saw J.H."/>
            <person name="Jorgensen S.L."/>
            <person name="Zaremba-Niedzwiedzka K."/>
            <person name="Martijn J."/>
            <person name="Lind A.E."/>
            <person name="van Eijk R."/>
            <person name="Schleper C."/>
            <person name="Guy L."/>
            <person name="Ettema T.J."/>
        </authorList>
    </citation>
    <scope>NUCLEOTIDE SEQUENCE</scope>
</reference>
<proteinExistence type="predicted"/>
<name>A0A0F9CJ48_9ZZZZ</name>
<dbReference type="EMBL" id="LAZR01046356">
    <property type="protein sequence ID" value="KKK96721.1"/>
    <property type="molecule type" value="Genomic_DNA"/>
</dbReference>
<protein>
    <submittedName>
        <fullName evidence="1">Uncharacterized protein</fullName>
    </submittedName>
</protein>
<dbReference type="AlphaFoldDB" id="A0A0F9CJ48"/>
<gene>
    <name evidence="1" type="ORF">LCGC14_2659950</name>
</gene>